<dbReference type="InterPro" id="IPR044730">
    <property type="entry name" value="RNase_H-like_dom_plant"/>
</dbReference>
<dbReference type="PANTHER" id="PTHR33116">
    <property type="entry name" value="REVERSE TRANSCRIPTASE ZINC-BINDING DOMAIN-CONTAINING PROTEIN-RELATED-RELATED"/>
    <property type="match status" value="1"/>
</dbReference>
<protein>
    <submittedName>
        <fullName evidence="3">Uncharacterized protein LOC108824485</fullName>
    </submittedName>
</protein>
<dbReference type="InterPro" id="IPR026960">
    <property type="entry name" value="RVT-Znf"/>
</dbReference>
<dbReference type="InterPro" id="IPR000477">
    <property type="entry name" value="RT_dom"/>
</dbReference>
<reference evidence="3" key="2">
    <citation type="submission" date="2025-08" db="UniProtKB">
        <authorList>
            <consortium name="RefSeq"/>
        </authorList>
    </citation>
    <scope>IDENTIFICATION</scope>
    <source>
        <tissue evidence="3">Leaf</tissue>
    </source>
</reference>
<keyword evidence="2" id="KW-1185">Reference proteome</keyword>
<dbReference type="Pfam" id="PF13456">
    <property type="entry name" value="RVT_3"/>
    <property type="match status" value="1"/>
</dbReference>
<dbReference type="KEGG" id="rsz:108824485"/>
<dbReference type="PROSITE" id="PS50878">
    <property type="entry name" value="RT_POL"/>
    <property type="match status" value="1"/>
</dbReference>
<sequence length="700" mass="78014">MQCISSVTYSFLINGSPRGHVTPSRGIRQGDPLSPYIFILCSEVLSGLCNKAQQEGLIQGIRVARGSPRINHLLFADDTMFFLKASKGSATALMAILRKYEEASGQYINREKSSITFSRKAPVELKQWIHTETQILKEGGVGKYLGLPEHFGRRKRDLFTSIVDRIKQKASSWSNRYLSTAGKLVMLQSVLTPIPSHSMSCFQLPVSLCKRIQSAFTRYWWDGGKGKKKMAWISWEKLTLPKDSGGLGLRDIQAFNEAFLAKISIRLLDNPNGLLGRTLLPKYCPDGNLLSCTSPSAASHGWHSILVGRDLLLKKLGWVIGNGASINIWDDPWLNLDSPLRPMGPATQQTSSLVVSDLLLPATGEWNINLIQEVLPFEEQRILCLQPSTKGARDVLKWLGTKDGKYSVKFGYHAAMEELKEEILEGEATMEFDWKKTLWNLKLAPKVKMFTWKSLKGILPVGERLLARHINVDPRCKRCGSSESVNHLLFHCPFARDVWNLSPLVGSFDVSGMTDLRADWTELQALKCLPPSGITSTPLVPWILWSLWKARNKYVFDNFSGSPAETLSQAIVVAREWEIAQQLVEKKAHVKVSVALPQMKVVAQSDAAWSESSLNAGLGWFVSTPENHTEGSRSASFIPSVLIAEGLALREGVEACRSLGVKEVRFESDSAQLIKAINRREPPLGDLWYCVGYPSFVYGI</sequence>
<reference evidence="2" key="1">
    <citation type="journal article" date="2019" name="Database">
        <title>The radish genome database (RadishGD): an integrated information resource for radish genomics.</title>
        <authorList>
            <person name="Yu H.J."/>
            <person name="Baek S."/>
            <person name="Lee Y.J."/>
            <person name="Cho A."/>
            <person name="Mun J.H."/>
        </authorList>
    </citation>
    <scope>NUCLEOTIDE SEQUENCE [LARGE SCALE GENOMIC DNA]</scope>
    <source>
        <strain evidence="2">cv. WK10039</strain>
    </source>
</reference>
<dbReference type="GO" id="GO:0003676">
    <property type="term" value="F:nucleic acid binding"/>
    <property type="evidence" value="ECO:0007669"/>
    <property type="project" value="InterPro"/>
</dbReference>
<evidence type="ECO:0000313" key="2">
    <source>
        <dbReference type="Proteomes" id="UP000504610"/>
    </source>
</evidence>
<dbReference type="RefSeq" id="XP_018453423.1">
    <property type="nucleotide sequence ID" value="XM_018597921.1"/>
</dbReference>
<evidence type="ECO:0000259" key="1">
    <source>
        <dbReference type="PROSITE" id="PS50878"/>
    </source>
</evidence>
<feature type="domain" description="Reverse transcriptase" evidence="1">
    <location>
        <begin position="1"/>
        <end position="133"/>
    </location>
</feature>
<dbReference type="PANTHER" id="PTHR33116:SF86">
    <property type="entry name" value="REVERSE TRANSCRIPTASE DOMAIN-CONTAINING PROTEIN"/>
    <property type="match status" value="1"/>
</dbReference>
<dbReference type="InterPro" id="IPR036397">
    <property type="entry name" value="RNaseH_sf"/>
</dbReference>
<dbReference type="OrthoDB" id="1112108at2759"/>
<evidence type="ECO:0000313" key="3">
    <source>
        <dbReference type="RefSeq" id="XP_018453423.1"/>
    </source>
</evidence>
<dbReference type="InterPro" id="IPR002156">
    <property type="entry name" value="RNaseH_domain"/>
</dbReference>
<name>A0A6J0L0S1_RAPSA</name>
<dbReference type="AlphaFoldDB" id="A0A6J0L0S1"/>
<dbReference type="Pfam" id="PF00078">
    <property type="entry name" value="RVT_1"/>
    <property type="match status" value="1"/>
</dbReference>
<dbReference type="CDD" id="cd06222">
    <property type="entry name" value="RNase_H_like"/>
    <property type="match status" value="1"/>
</dbReference>
<accession>A0A6J0L0S1</accession>
<gene>
    <name evidence="3" type="primary">LOC108824485</name>
</gene>
<organism evidence="2 3">
    <name type="scientific">Raphanus sativus</name>
    <name type="common">Radish</name>
    <name type="synonym">Raphanus raphanistrum var. sativus</name>
    <dbReference type="NCBI Taxonomy" id="3726"/>
    <lineage>
        <taxon>Eukaryota</taxon>
        <taxon>Viridiplantae</taxon>
        <taxon>Streptophyta</taxon>
        <taxon>Embryophyta</taxon>
        <taxon>Tracheophyta</taxon>
        <taxon>Spermatophyta</taxon>
        <taxon>Magnoliopsida</taxon>
        <taxon>eudicotyledons</taxon>
        <taxon>Gunneridae</taxon>
        <taxon>Pentapetalae</taxon>
        <taxon>rosids</taxon>
        <taxon>malvids</taxon>
        <taxon>Brassicales</taxon>
        <taxon>Brassicaceae</taxon>
        <taxon>Brassiceae</taxon>
        <taxon>Raphanus</taxon>
    </lineage>
</organism>
<dbReference type="Proteomes" id="UP000504610">
    <property type="component" value="Chromosome 9"/>
</dbReference>
<proteinExistence type="predicted"/>
<dbReference type="Pfam" id="PF13966">
    <property type="entry name" value="zf-RVT"/>
    <property type="match status" value="1"/>
</dbReference>
<dbReference type="GO" id="GO:0004523">
    <property type="term" value="F:RNA-DNA hybrid ribonuclease activity"/>
    <property type="evidence" value="ECO:0007669"/>
    <property type="project" value="InterPro"/>
</dbReference>
<dbReference type="Gene3D" id="3.30.420.10">
    <property type="entry name" value="Ribonuclease H-like superfamily/Ribonuclease H"/>
    <property type="match status" value="1"/>
</dbReference>
<dbReference type="GeneID" id="108824485"/>